<dbReference type="InterPro" id="IPR001867">
    <property type="entry name" value="OmpR/PhoB-type_DNA-bd"/>
</dbReference>
<dbReference type="InterPro" id="IPR016032">
    <property type="entry name" value="Sig_transdc_resp-reg_C-effctor"/>
</dbReference>
<dbReference type="GO" id="GO:0000160">
    <property type="term" value="P:phosphorelay signal transduction system"/>
    <property type="evidence" value="ECO:0007669"/>
    <property type="project" value="InterPro"/>
</dbReference>
<dbReference type="EMBL" id="CAEZUL010000003">
    <property type="protein sequence ID" value="CAB4589318.1"/>
    <property type="molecule type" value="Genomic_DNA"/>
</dbReference>
<proteinExistence type="predicted"/>
<gene>
    <name evidence="3" type="ORF">UFOPK1808_00062</name>
    <name evidence="4" type="ORF">UFOPK1889_00027</name>
</gene>
<dbReference type="AlphaFoldDB" id="A0A6J6FXJ2"/>
<dbReference type="Pfam" id="PF00486">
    <property type="entry name" value="Trans_reg_C"/>
    <property type="match status" value="1"/>
</dbReference>
<dbReference type="EMBL" id="CAEZUZ010000002">
    <property type="protein sequence ID" value="CAB4606688.1"/>
    <property type="molecule type" value="Genomic_DNA"/>
</dbReference>
<sequence length="94" mass="10106">MDAAAELHGAVPSLSATDRLVLQVLAESVGRIVGRDTIIRRAGLDHASTRRADASIVAIRKHLGATAITTVRRRGWMLLEESLPTVIALLQSQI</sequence>
<feature type="domain" description="OmpR/PhoB-type" evidence="2">
    <location>
        <begin position="9"/>
        <end position="78"/>
    </location>
</feature>
<name>A0A6J6FXJ2_9ZZZZ</name>
<dbReference type="SMART" id="SM00862">
    <property type="entry name" value="Trans_reg_C"/>
    <property type="match status" value="1"/>
</dbReference>
<reference evidence="3" key="1">
    <citation type="submission" date="2020-05" db="EMBL/GenBank/DDBJ databases">
        <authorList>
            <person name="Chiriac C."/>
            <person name="Salcher M."/>
            <person name="Ghai R."/>
            <person name="Kavagutti S V."/>
        </authorList>
    </citation>
    <scope>NUCLEOTIDE SEQUENCE</scope>
</reference>
<dbReference type="InterPro" id="IPR036388">
    <property type="entry name" value="WH-like_DNA-bd_sf"/>
</dbReference>
<dbReference type="SUPFAM" id="SSF46894">
    <property type="entry name" value="C-terminal effector domain of the bipartite response regulators"/>
    <property type="match status" value="1"/>
</dbReference>
<evidence type="ECO:0000313" key="4">
    <source>
        <dbReference type="EMBL" id="CAB4606688.1"/>
    </source>
</evidence>
<evidence type="ECO:0000259" key="2">
    <source>
        <dbReference type="SMART" id="SM00862"/>
    </source>
</evidence>
<dbReference type="Gene3D" id="1.10.10.10">
    <property type="entry name" value="Winged helix-like DNA-binding domain superfamily/Winged helix DNA-binding domain"/>
    <property type="match status" value="1"/>
</dbReference>
<dbReference type="GO" id="GO:0006355">
    <property type="term" value="P:regulation of DNA-templated transcription"/>
    <property type="evidence" value="ECO:0007669"/>
    <property type="project" value="InterPro"/>
</dbReference>
<organism evidence="3">
    <name type="scientific">freshwater metagenome</name>
    <dbReference type="NCBI Taxonomy" id="449393"/>
    <lineage>
        <taxon>unclassified sequences</taxon>
        <taxon>metagenomes</taxon>
        <taxon>ecological metagenomes</taxon>
    </lineage>
</organism>
<keyword evidence="1" id="KW-0238">DNA-binding</keyword>
<dbReference type="GO" id="GO:0003677">
    <property type="term" value="F:DNA binding"/>
    <property type="evidence" value="ECO:0007669"/>
    <property type="project" value="UniProtKB-KW"/>
</dbReference>
<protein>
    <submittedName>
        <fullName evidence="3">Unannotated protein</fullName>
    </submittedName>
</protein>
<evidence type="ECO:0000313" key="3">
    <source>
        <dbReference type="EMBL" id="CAB4589318.1"/>
    </source>
</evidence>
<evidence type="ECO:0000256" key="1">
    <source>
        <dbReference type="ARBA" id="ARBA00023125"/>
    </source>
</evidence>
<accession>A0A6J6FXJ2</accession>